<organism evidence="1 2">
    <name type="scientific">Trichonephila clavipes</name>
    <name type="common">Golden silk orbweaver</name>
    <name type="synonym">Nephila clavipes</name>
    <dbReference type="NCBI Taxonomy" id="2585209"/>
    <lineage>
        <taxon>Eukaryota</taxon>
        <taxon>Metazoa</taxon>
        <taxon>Ecdysozoa</taxon>
        <taxon>Arthropoda</taxon>
        <taxon>Chelicerata</taxon>
        <taxon>Arachnida</taxon>
        <taxon>Araneae</taxon>
        <taxon>Araneomorphae</taxon>
        <taxon>Entelegynae</taxon>
        <taxon>Araneoidea</taxon>
        <taxon>Nephilidae</taxon>
        <taxon>Trichonephila</taxon>
    </lineage>
</organism>
<comment type="caution">
    <text evidence="1">The sequence shown here is derived from an EMBL/GenBank/DDBJ whole genome shotgun (WGS) entry which is preliminary data.</text>
</comment>
<accession>A0A8X6SZS3</accession>
<protein>
    <submittedName>
        <fullName evidence="1">Uncharacterized protein</fullName>
    </submittedName>
</protein>
<gene>
    <name evidence="1" type="ORF">TNCV_1284281</name>
</gene>
<sequence>MVTVTSFVTRNVLESYLGFTCLSRRKIVLQSLKRLAPEPLNGLNCRARAASDAGRQTWENSGHFLDIFCCERSFYNPGLVKDLDPLSHCDAVQTVYLVKKDCVRIHCAVFFVLRQLTIATCDDSFFASESVFYNVPSTTHSSSFK</sequence>
<keyword evidence="2" id="KW-1185">Reference proteome</keyword>
<evidence type="ECO:0000313" key="1">
    <source>
        <dbReference type="EMBL" id="GFY15783.1"/>
    </source>
</evidence>
<dbReference type="AlphaFoldDB" id="A0A8X6SZS3"/>
<proteinExistence type="predicted"/>
<reference evidence="1" key="1">
    <citation type="submission" date="2020-08" db="EMBL/GenBank/DDBJ databases">
        <title>Multicomponent nature underlies the extraordinary mechanical properties of spider dragline silk.</title>
        <authorList>
            <person name="Kono N."/>
            <person name="Nakamura H."/>
            <person name="Mori M."/>
            <person name="Yoshida Y."/>
            <person name="Ohtoshi R."/>
            <person name="Malay A.D."/>
            <person name="Moran D.A.P."/>
            <person name="Tomita M."/>
            <person name="Numata K."/>
            <person name="Arakawa K."/>
        </authorList>
    </citation>
    <scope>NUCLEOTIDE SEQUENCE</scope>
</reference>
<dbReference type="EMBL" id="BMAU01021335">
    <property type="protein sequence ID" value="GFY15783.1"/>
    <property type="molecule type" value="Genomic_DNA"/>
</dbReference>
<evidence type="ECO:0000313" key="2">
    <source>
        <dbReference type="Proteomes" id="UP000887159"/>
    </source>
</evidence>
<dbReference type="Proteomes" id="UP000887159">
    <property type="component" value="Unassembled WGS sequence"/>
</dbReference>
<name>A0A8X6SZS3_TRICX</name>